<dbReference type="Pfam" id="PF04352">
    <property type="entry name" value="ProQ"/>
    <property type="match status" value="1"/>
</dbReference>
<feature type="domain" description="ProQ/FinO" evidence="5">
    <location>
        <begin position="63"/>
        <end position="176"/>
    </location>
</feature>
<dbReference type="RefSeq" id="WP_162122944.1">
    <property type="nucleotide sequence ID" value="NZ_CP048111.1"/>
</dbReference>
<evidence type="ECO:0000259" key="5">
    <source>
        <dbReference type="SMART" id="SM00945"/>
    </source>
</evidence>
<evidence type="ECO:0000256" key="2">
    <source>
        <dbReference type="ARBA" id="ARBA00022884"/>
    </source>
</evidence>
<evidence type="ECO:0000313" key="6">
    <source>
        <dbReference type="EMBL" id="QHS50201.1"/>
    </source>
</evidence>
<dbReference type="GO" id="GO:0033592">
    <property type="term" value="F:RNA strand annealing activity"/>
    <property type="evidence" value="ECO:0007669"/>
    <property type="project" value="InterPro"/>
</dbReference>
<dbReference type="InterPro" id="IPR023529">
    <property type="entry name" value="ProQ"/>
</dbReference>
<dbReference type="Proteomes" id="UP000464389">
    <property type="component" value="Plasmid unnamed3"/>
</dbReference>
<dbReference type="GO" id="GO:0034057">
    <property type="term" value="F:RNA strand-exchange activity"/>
    <property type="evidence" value="ECO:0007669"/>
    <property type="project" value="InterPro"/>
</dbReference>
<dbReference type="AlphaFoldDB" id="A0A6P1V4Z0"/>
<dbReference type="GO" id="GO:0005829">
    <property type="term" value="C:cytosol"/>
    <property type="evidence" value="ECO:0007669"/>
    <property type="project" value="TreeGrafter"/>
</dbReference>
<evidence type="ECO:0000256" key="4">
    <source>
        <dbReference type="SAM" id="MobiDB-lite"/>
    </source>
</evidence>
<feature type="compositionally biased region" description="Polar residues" evidence="4">
    <location>
        <begin position="26"/>
        <end position="55"/>
    </location>
</feature>
<dbReference type="GO" id="GO:0010608">
    <property type="term" value="P:post-transcriptional regulation of gene expression"/>
    <property type="evidence" value="ECO:0007669"/>
    <property type="project" value="InterPro"/>
</dbReference>
<dbReference type="EMBL" id="CP048111">
    <property type="protein sequence ID" value="QHS50201.1"/>
    <property type="molecule type" value="Genomic_DNA"/>
</dbReference>
<keyword evidence="2" id="KW-0694">RNA-binding</keyword>
<evidence type="ECO:0000256" key="1">
    <source>
        <dbReference type="ARBA" id="ARBA00022490"/>
    </source>
</evidence>
<name>A0A6P1V4Z0_9ENTR</name>
<reference evidence="6 7" key="1">
    <citation type="submission" date="2020-01" db="EMBL/GenBank/DDBJ databases">
        <title>Bactrocera dorsalis gut bacteria genome.</title>
        <authorList>
            <person name="Zhang H."/>
            <person name="Cai Z."/>
        </authorList>
    </citation>
    <scope>NUCLEOTIDE SEQUENCE [LARGE SCALE GENOMIC DNA]</scope>
    <source>
        <strain evidence="6 7">BD177</strain>
        <plasmid evidence="6 7">unnamed3</plasmid>
    </source>
</reference>
<organism evidence="6 7">
    <name type="scientific">Klebsiella michiganensis</name>
    <dbReference type="NCBI Taxonomy" id="1134687"/>
    <lineage>
        <taxon>Bacteria</taxon>
        <taxon>Pseudomonadati</taxon>
        <taxon>Pseudomonadota</taxon>
        <taxon>Gammaproteobacteria</taxon>
        <taxon>Enterobacterales</taxon>
        <taxon>Enterobacteriaceae</taxon>
        <taxon>Klebsiella/Raoultella group</taxon>
        <taxon>Klebsiella</taxon>
    </lineage>
</organism>
<dbReference type="InterPro" id="IPR036442">
    <property type="entry name" value="ProQ/FinO_sf"/>
</dbReference>
<dbReference type="PANTHER" id="PTHR38106">
    <property type="entry name" value="RNA CHAPERONE PROQ"/>
    <property type="match status" value="1"/>
</dbReference>
<evidence type="ECO:0000313" key="7">
    <source>
        <dbReference type="Proteomes" id="UP000464389"/>
    </source>
</evidence>
<sequence length="181" mass="20243">MPEKKMPIIVVKKSRLQVSADEPVSATHSAEAATTQTPVEPNAAVENSTPHTSKPVSKHAGINREKMAHFARTFPALWPDFDKGKFRPMKVGIKEQVKAYIDAHPDCGMTFGQWVQAVRVVTGRIEYQRCVKEGEPRYGIHGEPAGVVSAREAEYARLRVARIKARLDAYRDAREKKQHDA</sequence>
<proteinExistence type="predicted"/>
<keyword evidence="1" id="KW-0963">Cytoplasm</keyword>
<accession>A0A6P1V4Z0</accession>
<feature type="region of interest" description="Disordered" evidence="4">
    <location>
        <begin position="20"/>
        <end position="58"/>
    </location>
</feature>
<dbReference type="InterPro" id="IPR016103">
    <property type="entry name" value="ProQ/FinO"/>
</dbReference>
<dbReference type="PANTHER" id="PTHR38106:SF1">
    <property type="entry name" value="RNA CHAPERONE PROQ"/>
    <property type="match status" value="1"/>
</dbReference>
<dbReference type="Gene3D" id="1.10.1710.10">
    <property type="entry name" value="ProQ/FinO domain"/>
    <property type="match status" value="1"/>
</dbReference>
<keyword evidence="3" id="KW-0143">Chaperone</keyword>
<keyword evidence="6" id="KW-0614">Plasmid</keyword>
<gene>
    <name evidence="6" type="ORF">GW952_31855</name>
</gene>
<evidence type="ECO:0000256" key="3">
    <source>
        <dbReference type="ARBA" id="ARBA00023186"/>
    </source>
</evidence>
<dbReference type="SMART" id="SM00945">
    <property type="entry name" value="ProQ"/>
    <property type="match status" value="1"/>
</dbReference>
<geneLocation type="plasmid" evidence="6">
    <name>unnamed3</name>
</geneLocation>
<protein>
    <recommendedName>
        <fullName evidence="5">ProQ/FinO domain-containing protein</fullName>
    </recommendedName>
</protein>
<dbReference type="SUPFAM" id="SSF48657">
    <property type="entry name" value="FinO-like"/>
    <property type="match status" value="1"/>
</dbReference>